<gene>
    <name evidence="4" type="ORF">MoryE10_04810</name>
</gene>
<dbReference type="Proteomes" id="UP000824988">
    <property type="component" value="Chromosome"/>
</dbReference>
<feature type="region of interest" description="Disordered" evidence="1">
    <location>
        <begin position="25"/>
        <end position="44"/>
    </location>
</feature>
<dbReference type="KEGG" id="moz:MoryE10_04810"/>
<dbReference type="PANTHER" id="PTHR23150:SF35">
    <property type="entry name" value="BLL6746 PROTEIN"/>
    <property type="match status" value="1"/>
</dbReference>
<evidence type="ECO:0000313" key="5">
    <source>
        <dbReference type="Proteomes" id="UP000824988"/>
    </source>
</evidence>
<dbReference type="InterPro" id="IPR051043">
    <property type="entry name" value="Sulfatase_Mod_Factor_Kinase"/>
</dbReference>
<keyword evidence="2" id="KW-0732">Signal</keyword>
<proteinExistence type="predicted"/>
<dbReference type="GO" id="GO:0120147">
    <property type="term" value="F:formylglycine-generating oxidase activity"/>
    <property type="evidence" value="ECO:0007669"/>
    <property type="project" value="TreeGrafter"/>
</dbReference>
<feature type="chain" id="PRO_5035001751" description="Sulfatase-modifying factor enzyme-like domain-containing protein" evidence="2">
    <location>
        <begin position="21"/>
        <end position="301"/>
    </location>
</feature>
<evidence type="ECO:0000259" key="3">
    <source>
        <dbReference type="Pfam" id="PF03781"/>
    </source>
</evidence>
<organism evidence="4 5">
    <name type="scientific">Methylogaea oryzae</name>
    <dbReference type="NCBI Taxonomy" id="1295382"/>
    <lineage>
        <taxon>Bacteria</taxon>
        <taxon>Pseudomonadati</taxon>
        <taxon>Pseudomonadota</taxon>
        <taxon>Gammaproteobacteria</taxon>
        <taxon>Methylococcales</taxon>
        <taxon>Methylococcaceae</taxon>
        <taxon>Methylogaea</taxon>
    </lineage>
</organism>
<dbReference type="PANTHER" id="PTHR23150">
    <property type="entry name" value="SULFATASE MODIFYING FACTOR 1, 2"/>
    <property type="match status" value="1"/>
</dbReference>
<evidence type="ECO:0000256" key="2">
    <source>
        <dbReference type="SAM" id="SignalP"/>
    </source>
</evidence>
<protein>
    <recommendedName>
        <fullName evidence="3">Sulfatase-modifying factor enzyme-like domain-containing protein</fullName>
    </recommendedName>
</protein>
<evidence type="ECO:0000256" key="1">
    <source>
        <dbReference type="SAM" id="MobiDB-lite"/>
    </source>
</evidence>
<name>A0A8D4VLA1_9GAMM</name>
<dbReference type="RefSeq" id="WP_221048088.1">
    <property type="nucleotide sequence ID" value="NZ_AP019782.1"/>
</dbReference>
<dbReference type="AlphaFoldDB" id="A0A8D4VLA1"/>
<dbReference type="PROSITE" id="PS51257">
    <property type="entry name" value="PROKAR_LIPOPROTEIN"/>
    <property type="match status" value="1"/>
</dbReference>
<keyword evidence="5" id="KW-1185">Reference proteome</keyword>
<dbReference type="Pfam" id="PF03781">
    <property type="entry name" value="FGE-sulfatase"/>
    <property type="match status" value="1"/>
</dbReference>
<dbReference type="InterPro" id="IPR005532">
    <property type="entry name" value="SUMF_dom"/>
</dbReference>
<feature type="signal peptide" evidence="2">
    <location>
        <begin position="1"/>
        <end position="20"/>
    </location>
</feature>
<reference evidence="4" key="1">
    <citation type="submission" date="2019-06" db="EMBL/GenBank/DDBJ databases">
        <title>Complete genome sequence of Methylogaea oryzae strain JCM16910.</title>
        <authorList>
            <person name="Asakawa S."/>
        </authorList>
    </citation>
    <scope>NUCLEOTIDE SEQUENCE</scope>
    <source>
        <strain evidence="4">E10</strain>
    </source>
</reference>
<sequence>MPLNHRTRWSLMLLASLALAGCSGDEAPAKSGAKRPRPPEMVRLPAGSFQMGAASDEADSADDERPLHTVQLQAFYLGRFEVTVAEFAAFVADSGYRAGSSCWTYEGSPATVEERAGRDWQNPALPQSGNHPAVCVSWEDANAYIRWLNGKTGRHYRLPTEAEWEYAAKAGTAGARYWGNSESRACRYANVADHSTERQTDWHVDDPFHCDDGYIHTAAVGSYRPNAFGLYDMLGNVWEWTCSAYTARYDGTETTCGGQAGYRVYRGGSWGNEPDLVRAALRGREDPETRDNGIGFRLAHD</sequence>
<evidence type="ECO:0000313" key="4">
    <source>
        <dbReference type="EMBL" id="BBL69875.1"/>
    </source>
</evidence>
<feature type="domain" description="Sulfatase-modifying factor enzyme-like" evidence="3">
    <location>
        <begin position="38"/>
        <end position="299"/>
    </location>
</feature>
<dbReference type="EMBL" id="AP019782">
    <property type="protein sequence ID" value="BBL69875.1"/>
    <property type="molecule type" value="Genomic_DNA"/>
</dbReference>
<accession>A0A8D4VLA1</accession>